<dbReference type="InterPro" id="IPR037850">
    <property type="entry name" value="RBBP5/Swd1"/>
</dbReference>
<sequence length="511" mass="55111">MNVDLVKAVCRPCRGQDTMGICGGRWSEIDGAEKATCLSFNAWGTLLSVGEKDGLVSLWDYSTIQTIIRELNPKQYMGLPDFKQATVCAWSANGRILAVACELKAAGKRGSLLFWDVESSTLIAAIALDSMITHVTFPPRSVPLAPQSTMDNTYTLLLACLNGDVLELVVSPRLEDTDDDDNDEALQGTPRLQLIPFSADEAAPLDVPPLALHVRAIDVDGMVNAVVGEPTGAPSSRNPAPTVIAKYGGAMIYCLTIKGLLAMIDPVTLRLVKGVPMGQVQHMDLYVDGESVLAPSMKGVHEFCATTLDEVFVYTAGAAVKSAWVMCTKSHDGQFVLGLPLPRGILVGEKGMYLWKRGSGQMWHENRFAMNVTAIAWHPVKESLTVLSAAGTVNTLEIEYKSPWPGAMYPPGFTLITDNVIYDEPEDEFDTNMKLCTLSHCDATEVVDVVGGDAHDGSFPDDLKYVPASPLATDHVHVLDETAGDVGSVFRPMKREGASPPKAAKKSRKSS</sequence>
<gene>
    <name evidence="6" type="ORF">ACHHYP_08094</name>
</gene>
<dbReference type="EMBL" id="JNBR01001424">
    <property type="protein sequence ID" value="OQR87735.1"/>
    <property type="molecule type" value="Genomic_DNA"/>
</dbReference>
<dbReference type="InterPro" id="IPR015943">
    <property type="entry name" value="WD40/YVTN_repeat-like_dom_sf"/>
</dbReference>
<name>A0A1V9YPR7_ACHHY</name>
<comment type="subcellular location">
    <subcellularLocation>
        <location evidence="1">Nucleus</location>
    </subcellularLocation>
</comment>
<feature type="region of interest" description="Disordered" evidence="5">
    <location>
        <begin position="491"/>
        <end position="511"/>
    </location>
</feature>
<keyword evidence="2" id="KW-0853">WD repeat</keyword>
<dbReference type="PANTHER" id="PTHR44040">
    <property type="entry name" value="RETINOBLASTOMA-BINDING PROTEIN 5"/>
    <property type="match status" value="1"/>
</dbReference>
<keyword evidence="4" id="KW-0539">Nucleus</keyword>
<dbReference type="Gene3D" id="2.130.10.10">
    <property type="entry name" value="YVTN repeat-like/Quinoprotein amine dehydrogenase"/>
    <property type="match status" value="1"/>
</dbReference>
<dbReference type="PANTHER" id="PTHR44040:SF1">
    <property type="entry name" value="RETINOBLASTOMA-BINDING PROTEIN 5"/>
    <property type="match status" value="1"/>
</dbReference>
<evidence type="ECO:0000256" key="2">
    <source>
        <dbReference type="ARBA" id="ARBA00022574"/>
    </source>
</evidence>
<evidence type="ECO:0000256" key="1">
    <source>
        <dbReference type="ARBA" id="ARBA00004123"/>
    </source>
</evidence>
<accession>A0A1V9YPR7</accession>
<keyword evidence="3" id="KW-0677">Repeat</keyword>
<evidence type="ECO:0000256" key="4">
    <source>
        <dbReference type="ARBA" id="ARBA00023242"/>
    </source>
</evidence>
<dbReference type="OrthoDB" id="196858at2759"/>
<evidence type="ECO:0000256" key="3">
    <source>
        <dbReference type="ARBA" id="ARBA00022737"/>
    </source>
</evidence>
<proteinExistence type="predicted"/>
<protein>
    <submittedName>
        <fullName evidence="6">Uncharacterized protein</fullName>
    </submittedName>
</protein>
<dbReference type="Proteomes" id="UP000243579">
    <property type="component" value="Unassembled WGS sequence"/>
</dbReference>
<evidence type="ECO:0000313" key="7">
    <source>
        <dbReference type="Proteomes" id="UP000243579"/>
    </source>
</evidence>
<dbReference type="STRING" id="1202772.A0A1V9YPR7"/>
<evidence type="ECO:0000313" key="6">
    <source>
        <dbReference type="EMBL" id="OQR87735.1"/>
    </source>
</evidence>
<organism evidence="6 7">
    <name type="scientific">Achlya hypogyna</name>
    <name type="common">Oomycete</name>
    <name type="synonym">Protoachlya hypogyna</name>
    <dbReference type="NCBI Taxonomy" id="1202772"/>
    <lineage>
        <taxon>Eukaryota</taxon>
        <taxon>Sar</taxon>
        <taxon>Stramenopiles</taxon>
        <taxon>Oomycota</taxon>
        <taxon>Saprolegniomycetes</taxon>
        <taxon>Saprolegniales</taxon>
        <taxon>Achlyaceae</taxon>
        <taxon>Achlya</taxon>
    </lineage>
</organism>
<dbReference type="GO" id="GO:0048188">
    <property type="term" value="C:Set1C/COMPASS complex"/>
    <property type="evidence" value="ECO:0007669"/>
    <property type="project" value="InterPro"/>
</dbReference>
<dbReference type="SUPFAM" id="SSF50969">
    <property type="entry name" value="YVTN repeat-like/Quinoprotein amine dehydrogenase"/>
    <property type="match status" value="1"/>
</dbReference>
<dbReference type="AlphaFoldDB" id="A0A1V9YPR7"/>
<evidence type="ECO:0000256" key="5">
    <source>
        <dbReference type="SAM" id="MobiDB-lite"/>
    </source>
</evidence>
<reference evidence="6 7" key="1">
    <citation type="journal article" date="2014" name="Genome Biol. Evol.">
        <title>The secreted proteins of Achlya hypogyna and Thraustotheca clavata identify the ancestral oomycete secretome and reveal gene acquisitions by horizontal gene transfer.</title>
        <authorList>
            <person name="Misner I."/>
            <person name="Blouin N."/>
            <person name="Leonard G."/>
            <person name="Richards T.A."/>
            <person name="Lane C.E."/>
        </authorList>
    </citation>
    <scope>NUCLEOTIDE SEQUENCE [LARGE SCALE GENOMIC DNA]</scope>
    <source>
        <strain evidence="6 7">ATCC 48635</strain>
    </source>
</reference>
<comment type="caution">
    <text evidence="6">The sequence shown here is derived from an EMBL/GenBank/DDBJ whole genome shotgun (WGS) entry which is preliminary data.</text>
</comment>
<keyword evidence="7" id="KW-1185">Reference proteome</keyword>
<dbReference type="InterPro" id="IPR011044">
    <property type="entry name" value="Quino_amine_DH_bsu"/>
</dbReference>